<accession>A0A6A6BDH3</accession>
<sequence>MKPMKHLSRPWRHLSPWGRRFSHVAAPNRPPDAASPSGAPRVPAATAVVAEQVFARPERAFSPDAVLLGIEWDMIRGTSHAQTRHMLPRAMTSRSRAGSRRGRANEAWHPH</sequence>
<evidence type="ECO:0000313" key="3">
    <source>
        <dbReference type="Proteomes" id="UP000799438"/>
    </source>
</evidence>
<evidence type="ECO:0000256" key="1">
    <source>
        <dbReference type="SAM" id="MobiDB-lite"/>
    </source>
</evidence>
<evidence type="ECO:0000313" key="2">
    <source>
        <dbReference type="EMBL" id="KAF2142220.1"/>
    </source>
</evidence>
<gene>
    <name evidence="2" type="ORF">K452DRAFT_28333</name>
</gene>
<feature type="region of interest" description="Disordered" evidence="1">
    <location>
        <begin position="22"/>
        <end position="42"/>
    </location>
</feature>
<keyword evidence="3" id="KW-1185">Reference proteome</keyword>
<dbReference type="Proteomes" id="UP000799438">
    <property type="component" value="Unassembled WGS sequence"/>
</dbReference>
<dbReference type="AlphaFoldDB" id="A0A6A6BDH3"/>
<organism evidence="2 3">
    <name type="scientific">Aplosporella prunicola CBS 121167</name>
    <dbReference type="NCBI Taxonomy" id="1176127"/>
    <lineage>
        <taxon>Eukaryota</taxon>
        <taxon>Fungi</taxon>
        <taxon>Dikarya</taxon>
        <taxon>Ascomycota</taxon>
        <taxon>Pezizomycotina</taxon>
        <taxon>Dothideomycetes</taxon>
        <taxon>Dothideomycetes incertae sedis</taxon>
        <taxon>Botryosphaeriales</taxon>
        <taxon>Aplosporellaceae</taxon>
        <taxon>Aplosporella</taxon>
    </lineage>
</organism>
<dbReference type="EMBL" id="ML995485">
    <property type="protein sequence ID" value="KAF2142220.1"/>
    <property type="molecule type" value="Genomic_DNA"/>
</dbReference>
<name>A0A6A6BDH3_9PEZI</name>
<protein>
    <submittedName>
        <fullName evidence="2">Uncharacterized protein</fullName>
    </submittedName>
</protein>
<feature type="region of interest" description="Disordered" evidence="1">
    <location>
        <begin position="81"/>
        <end position="111"/>
    </location>
</feature>
<reference evidence="2" key="1">
    <citation type="journal article" date="2020" name="Stud. Mycol.">
        <title>101 Dothideomycetes genomes: a test case for predicting lifestyles and emergence of pathogens.</title>
        <authorList>
            <person name="Haridas S."/>
            <person name="Albert R."/>
            <person name="Binder M."/>
            <person name="Bloem J."/>
            <person name="Labutti K."/>
            <person name="Salamov A."/>
            <person name="Andreopoulos B."/>
            <person name="Baker S."/>
            <person name="Barry K."/>
            <person name="Bills G."/>
            <person name="Bluhm B."/>
            <person name="Cannon C."/>
            <person name="Castanera R."/>
            <person name="Culley D."/>
            <person name="Daum C."/>
            <person name="Ezra D."/>
            <person name="Gonzalez J."/>
            <person name="Henrissat B."/>
            <person name="Kuo A."/>
            <person name="Liang C."/>
            <person name="Lipzen A."/>
            <person name="Lutzoni F."/>
            <person name="Magnuson J."/>
            <person name="Mondo S."/>
            <person name="Nolan M."/>
            <person name="Ohm R."/>
            <person name="Pangilinan J."/>
            <person name="Park H.-J."/>
            <person name="Ramirez L."/>
            <person name="Alfaro M."/>
            <person name="Sun H."/>
            <person name="Tritt A."/>
            <person name="Yoshinaga Y."/>
            <person name="Zwiers L.-H."/>
            <person name="Turgeon B."/>
            <person name="Goodwin S."/>
            <person name="Spatafora J."/>
            <person name="Crous P."/>
            <person name="Grigoriev I."/>
        </authorList>
    </citation>
    <scope>NUCLEOTIDE SEQUENCE</scope>
    <source>
        <strain evidence="2">CBS 121167</strain>
    </source>
</reference>
<proteinExistence type="predicted"/>
<dbReference type="GeneID" id="54297252"/>
<dbReference type="RefSeq" id="XP_033397932.1">
    <property type="nucleotide sequence ID" value="XM_033539756.1"/>
</dbReference>